<name>A0A0K6BY72_BACFG</name>
<organism evidence="1 4">
    <name type="scientific">Bacteroides fragilis</name>
    <dbReference type="NCBI Taxonomy" id="817"/>
    <lineage>
        <taxon>Bacteria</taxon>
        <taxon>Pseudomonadati</taxon>
        <taxon>Bacteroidota</taxon>
        <taxon>Bacteroidia</taxon>
        <taxon>Bacteroidales</taxon>
        <taxon>Bacteroidaceae</taxon>
        <taxon>Bacteroides</taxon>
    </lineage>
</organism>
<evidence type="ECO:0000313" key="2">
    <source>
        <dbReference type="EMBL" id="PJY73723.1"/>
    </source>
</evidence>
<gene>
    <name evidence="1" type="ORF">BFGS077_002825</name>
    <name evidence="2" type="ORF">CQW34_02997</name>
</gene>
<evidence type="ECO:0000313" key="4">
    <source>
        <dbReference type="Proteomes" id="UP001258434"/>
    </source>
</evidence>
<reference evidence="2 3" key="1">
    <citation type="journal article" date="2017" name="MBio">
        <title>Gut Symbiont Bacteroides fragilis Secretes a Eukaryotic-Like Ubiquitin Protein That Mediates Intraspecies Antagonism.</title>
        <authorList>
            <person name="Chatzidaki-Livanis M."/>
            <person name="Coyne M.J."/>
            <person name="Roelofs K.G."/>
            <person name="Gentyala R.R."/>
            <person name="Caldwell J.M."/>
            <person name="Comstock L.E."/>
        </authorList>
    </citation>
    <scope>NUCLEOTIDE SEQUENCE [LARGE SCALE GENOMIC DNA]</scope>
    <source>
        <strain evidence="2 3">12905</strain>
    </source>
</reference>
<reference evidence="1 4" key="4">
    <citation type="submission" date="2023-08" db="EMBL/GenBank/DDBJ databases">
        <authorList>
            <person name="Du M."/>
            <person name="Liu C."/>
            <person name="Liu S.-J."/>
        </authorList>
    </citation>
    <scope>NUCLEOTIDE SEQUENCE [LARGE SCALE GENOMIC DNA]</scope>
    <source>
        <strain evidence="1 4">GS077</strain>
    </source>
</reference>
<dbReference type="Proteomes" id="UP000231846">
    <property type="component" value="Unassembled WGS sequence"/>
</dbReference>
<dbReference type="EMBL" id="JAVFHL010000001">
    <property type="protein sequence ID" value="MDT6977522.1"/>
    <property type="molecule type" value="Genomic_DNA"/>
</dbReference>
<dbReference type="Proteomes" id="UP001258434">
    <property type="component" value="Unassembled WGS sequence"/>
</dbReference>
<proteinExistence type="predicted"/>
<comment type="caution">
    <text evidence="1">The sequence shown here is derived from an EMBL/GenBank/DDBJ whole genome shotgun (WGS) entry which is preliminary data.</text>
</comment>
<accession>F7LSB1</accession>
<dbReference type="AlphaFoldDB" id="A0A0K6BY72"/>
<sequence length="77" mass="8915">MDSRLIGSNIAWYSRYQLVYETFLKCINEDTTNPFPSKLKEKVLVLLHKNAKSVIYTSVQDTIAAKLQNIEAGYFQR</sequence>
<reference evidence="2" key="2">
    <citation type="submission" date="2017-10" db="EMBL/GenBank/DDBJ databases">
        <authorList>
            <person name="Banno H."/>
            <person name="Chua N.-H."/>
        </authorList>
    </citation>
    <scope>NUCLEOTIDE SEQUENCE</scope>
    <source>
        <strain evidence="2">12905</strain>
    </source>
</reference>
<reference evidence="1" key="5">
    <citation type="submission" date="2024-03" db="EMBL/GenBank/DDBJ databases">
        <title>A gut symbiont ubiquitin homologue binds and inactivates peptidyl-prolyl isomerase to mediate the interbacterial arms race in the human gut.</title>
        <authorList>
            <person name="Jiang K."/>
            <person name="Li W."/>
            <person name="Tong M."/>
            <person name="Xu J."/>
            <person name="Chen Z."/>
            <person name="Yang Y."/>
            <person name="Zang Y."/>
            <person name="Jiao X."/>
            <person name="Liu C."/>
            <person name="Lim B."/>
            <person name="Jiang X."/>
            <person name="Wang J."/>
            <person name="Wu D."/>
            <person name="Wang M."/>
            <person name="Liu S.-J."/>
            <person name="Shao F."/>
            <person name="Gao X."/>
        </authorList>
    </citation>
    <scope>NUCLEOTIDE SEQUENCE</scope>
    <source>
        <strain evidence="1">GS077</strain>
    </source>
</reference>
<evidence type="ECO:0000313" key="3">
    <source>
        <dbReference type="Proteomes" id="UP000231846"/>
    </source>
</evidence>
<evidence type="ECO:0000313" key="1">
    <source>
        <dbReference type="EMBL" id="MDT6977522.1"/>
    </source>
</evidence>
<protein>
    <submittedName>
        <fullName evidence="1">Uncharacterized protein</fullName>
    </submittedName>
</protein>
<dbReference type="RefSeq" id="WP_009292562.1">
    <property type="nucleotide sequence ID" value="NZ_BAABYZ010000001.1"/>
</dbReference>
<dbReference type="EMBL" id="PDCW01000022">
    <property type="protein sequence ID" value="PJY73723.1"/>
    <property type="molecule type" value="Genomic_DNA"/>
</dbReference>
<accession>A0A0K6BY72</accession>
<reference evidence="4" key="3">
    <citation type="submission" date="2023-07" db="EMBL/GenBank/DDBJ databases">
        <title>A gut symbiont ubiquitin homologue binds and inactivates peptidyl-prolyl isomerase to mediate the interbacterial arms race in the human gut.</title>
        <authorList>
            <person name="Jiang K."/>
            <person name="Li W."/>
            <person name="Tong M."/>
            <person name="Xu J."/>
            <person name="Chen Z."/>
            <person name="Yang Y."/>
            <person name="Zang Y."/>
            <person name="Jiao X."/>
            <person name="Liu C."/>
            <person name="Lim B."/>
            <person name="Jiang X."/>
            <person name="Wang J."/>
            <person name="Wu D."/>
            <person name="Wang M."/>
            <person name="Liu S.-J."/>
            <person name="Shao F."/>
            <person name="Gao X."/>
        </authorList>
    </citation>
    <scope>NUCLEOTIDE SEQUENCE [LARGE SCALE GENOMIC DNA]</scope>
    <source>
        <strain evidence="4">GS077</strain>
    </source>
</reference>